<evidence type="ECO:0000256" key="4">
    <source>
        <dbReference type="RuleBase" id="RU364078"/>
    </source>
</evidence>
<feature type="binding site" evidence="3">
    <location>
        <position position="342"/>
    </location>
    <ligand>
        <name>CTP</name>
        <dbReference type="ChEBI" id="CHEBI:37563"/>
    </ligand>
</feature>
<comment type="catalytic activity">
    <reaction evidence="3 4">
        <text>(R)-4'-phosphopantothenate + L-cysteine + CTP = N-[(R)-4-phosphopantothenoyl]-L-cysteine + CMP + diphosphate + H(+)</text>
        <dbReference type="Rhea" id="RHEA:19397"/>
        <dbReference type="ChEBI" id="CHEBI:10986"/>
        <dbReference type="ChEBI" id="CHEBI:15378"/>
        <dbReference type="ChEBI" id="CHEBI:33019"/>
        <dbReference type="ChEBI" id="CHEBI:35235"/>
        <dbReference type="ChEBI" id="CHEBI:37563"/>
        <dbReference type="ChEBI" id="CHEBI:59458"/>
        <dbReference type="ChEBI" id="CHEBI:60377"/>
        <dbReference type="EC" id="6.3.2.5"/>
    </reaction>
</comment>
<feature type="region of interest" description="Phosphopantothenate--cysteine ligase" evidence="3">
    <location>
        <begin position="191"/>
        <end position="401"/>
    </location>
</feature>
<comment type="function">
    <text evidence="3">Catalyzes two sequential steps in the biosynthesis of coenzyme A. In the first step cysteine is conjugated to 4'-phosphopantothenate to form 4-phosphopantothenoylcysteine. In the second step the latter compound is decarboxylated to form 4'-phosphopantotheine.</text>
</comment>
<protein>
    <recommendedName>
        <fullName evidence="3">Coenzyme A biosynthesis bifunctional protein CoaBC</fullName>
    </recommendedName>
    <alternativeName>
        <fullName evidence="3">DNA/pantothenate metabolism flavoprotein</fullName>
    </alternativeName>
    <alternativeName>
        <fullName evidence="3">Phosphopantothenoylcysteine synthetase/decarboxylase</fullName>
        <shortName evidence="3">PPCS-PPCDC</shortName>
    </alternativeName>
    <domain>
        <recommendedName>
            <fullName evidence="3">Phosphopantothenoylcysteine decarboxylase</fullName>
            <shortName evidence="3">PPC decarboxylase</shortName>
            <shortName evidence="3">PPC-DC</shortName>
            <ecNumber evidence="3">4.1.1.36</ecNumber>
        </recommendedName>
        <alternativeName>
            <fullName evidence="3">CoaC</fullName>
        </alternativeName>
    </domain>
    <domain>
        <recommendedName>
            <fullName evidence="3">Phosphopantothenate--cysteine ligase</fullName>
            <ecNumber evidence="3">6.3.2.5</ecNumber>
        </recommendedName>
        <alternativeName>
            <fullName evidence="3">CoaB</fullName>
        </alternativeName>
        <alternativeName>
            <fullName evidence="3">Phosphopantothenoylcysteine synthetase</fullName>
            <shortName evidence="3">PPC synthetase</shortName>
            <shortName evidence="3">PPC-S</shortName>
        </alternativeName>
    </domain>
</protein>
<comment type="pathway">
    <text evidence="3 4">Cofactor biosynthesis; coenzyme A biosynthesis; CoA from (R)-pantothenate: step 2/5.</text>
</comment>
<comment type="cofactor">
    <cofactor evidence="3">
        <name>Mg(2+)</name>
        <dbReference type="ChEBI" id="CHEBI:18420"/>
    </cofactor>
</comment>
<evidence type="ECO:0000259" key="6">
    <source>
        <dbReference type="Pfam" id="PF04127"/>
    </source>
</evidence>
<keyword evidence="2 3" id="KW-0456">Lyase</keyword>
<dbReference type="STRING" id="649349.Lbys_3395"/>
<feature type="binding site" evidence="3">
    <location>
        <position position="324"/>
    </location>
    <ligand>
        <name>CTP</name>
        <dbReference type="ChEBI" id="CHEBI:37563"/>
    </ligand>
</feature>
<dbReference type="GO" id="GO:0015937">
    <property type="term" value="P:coenzyme A biosynthetic process"/>
    <property type="evidence" value="ECO:0007669"/>
    <property type="project" value="UniProtKB-UniRule"/>
</dbReference>
<feature type="binding site" evidence="3">
    <location>
        <position position="338"/>
    </location>
    <ligand>
        <name>CTP</name>
        <dbReference type="ChEBI" id="CHEBI:37563"/>
    </ligand>
</feature>
<dbReference type="EMBL" id="CP002305">
    <property type="protein sequence ID" value="ADQ19046.1"/>
    <property type="molecule type" value="Genomic_DNA"/>
</dbReference>
<dbReference type="InterPro" id="IPR035929">
    <property type="entry name" value="CoaB-like_sf"/>
</dbReference>
<keyword evidence="8" id="KW-1185">Reference proteome</keyword>
<dbReference type="SUPFAM" id="SSF52507">
    <property type="entry name" value="Homo-oligomeric flavin-containing Cys decarboxylases, HFCD"/>
    <property type="match status" value="1"/>
</dbReference>
<dbReference type="InterPro" id="IPR003382">
    <property type="entry name" value="Flavoprotein"/>
</dbReference>
<dbReference type="RefSeq" id="WP_013410071.1">
    <property type="nucleotide sequence ID" value="NC_014655.1"/>
</dbReference>
<dbReference type="Proteomes" id="UP000007435">
    <property type="component" value="Chromosome"/>
</dbReference>
<dbReference type="Gene3D" id="3.40.50.1950">
    <property type="entry name" value="Flavin prenyltransferase-like"/>
    <property type="match status" value="1"/>
</dbReference>
<dbReference type="Gene3D" id="3.40.50.10300">
    <property type="entry name" value="CoaB-like"/>
    <property type="match status" value="1"/>
</dbReference>
<evidence type="ECO:0000256" key="3">
    <source>
        <dbReference type="HAMAP-Rule" id="MF_02225"/>
    </source>
</evidence>
<dbReference type="OrthoDB" id="9802554at2"/>
<keyword evidence="3" id="KW-0511">Multifunctional enzyme</keyword>
<dbReference type="AlphaFoldDB" id="E4RXU9"/>
<comment type="similarity">
    <text evidence="3 4">In the C-terminal section; belongs to the PPC synthetase family.</text>
</comment>
<dbReference type="UniPathway" id="UPA00241">
    <property type="reaction ID" value="UER00353"/>
</dbReference>
<keyword evidence="3" id="KW-0479">Metal-binding</keyword>
<keyword evidence="1 3" id="KW-0210">Decarboxylase</keyword>
<evidence type="ECO:0000313" key="7">
    <source>
        <dbReference type="EMBL" id="ADQ19046.1"/>
    </source>
</evidence>
<dbReference type="Pfam" id="PF02441">
    <property type="entry name" value="Flavoprotein"/>
    <property type="match status" value="1"/>
</dbReference>
<dbReference type="HAMAP" id="MF_02225">
    <property type="entry name" value="CoaBC"/>
    <property type="match status" value="1"/>
</dbReference>
<name>E4RXU9_LEAB4</name>
<evidence type="ECO:0000256" key="1">
    <source>
        <dbReference type="ARBA" id="ARBA00022793"/>
    </source>
</evidence>
<dbReference type="GO" id="GO:0010181">
    <property type="term" value="F:FMN binding"/>
    <property type="evidence" value="ECO:0007669"/>
    <property type="project" value="UniProtKB-UniRule"/>
</dbReference>
<comment type="similarity">
    <text evidence="3 4">In the N-terminal section; belongs to the HFCD (homo-oligomeric flavin containing Cys decarboxylase) superfamily.</text>
</comment>
<dbReference type="InterPro" id="IPR036551">
    <property type="entry name" value="Flavin_trans-like"/>
</dbReference>
<keyword evidence="3" id="KW-0460">Magnesium</keyword>
<comment type="caution">
    <text evidence="3">Lacks conserved residue(s) required for the propagation of feature annotation.</text>
</comment>
<dbReference type="InterPro" id="IPR007085">
    <property type="entry name" value="DNA/pantothenate-metab_flavo_C"/>
</dbReference>
<dbReference type="PANTHER" id="PTHR14359">
    <property type="entry name" value="HOMO-OLIGOMERIC FLAVIN CONTAINING CYS DECARBOXYLASE FAMILY"/>
    <property type="match status" value="1"/>
</dbReference>
<organism evidence="7 8">
    <name type="scientific">Leadbetterella byssophila (strain DSM 17132 / JCM 16389 / KACC 11308 / NBRC 106382 / 4M15)</name>
    <dbReference type="NCBI Taxonomy" id="649349"/>
    <lineage>
        <taxon>Bacteria</taxon>
        <taxon>Pseudomonadati</taxon>
        <taxon>Bacteroidota</taxon>
        <taxon>Cytophagia</taxon>
        <taxon>Cytophagales</taxon>
        <taxon>Leadbetterellaceae</taxon>
        <taxon>Leadbetterella</taxon>
    </lineage>
</organism>
<gene>
    <name evidence="3" type="primary">coaBC</name>
    <name evidence="7" type="ordered locus">Lbys_3395</name>
</gene>
<reference key="1">
    <citation type="submission" date="2010-11" db="EMBL/GenBank/DDBJ databases">
        <title>The complete genome of Leadbetterella byssophila DSM 17132.</title>
        <authorList>
            <consortium name="US DOE Joint Genome Institute (JGI-PGF)"/>
            <person name="Lucas S."/>
            <person name="Copeland A."/>
            <person name="Lapidus A."/>
            <person name="Glavina del Rio T."/>
            <person name="Dalin E."/>
            <person name="Tice H."/>
            <person name="Bruce D."/>
            <person name="Goodwin L."/>
            <person name="Pitluck S."/>
            <person name="Kyrpides N."/>
            <person name="Mavromatis K."/>
            <person name="Ivanova N."/>
            <person name="Teshima H."/>
            <person name="Brettin T."/>
            <person name="Detter J.C."/>
            <person name="Han C."/>
            <person name="Tapia R."/>
            <person name="Land M."/>
            <person name="Hauser L."/>
            <person name="Markowitz V."/>
            <person name="Cheng J.-F."/>
            <person name="Hugenholtz P."/>
            <person name="Woyke T."/>
            <person name="Wu D."/>
            <person name="Tindall B."/>
            <person name="Pomrenke H.G."/>
            <person name="Brambilla E."/>
            <person name="Klenk H.-P."/>
            <person name="Eisen J.A."/>
        </authorList>
    </citation>
    <scope>NUCLEOTIDE SEQUENCE [LARGE SCALE GENOMIC DNA]</scope>
    <source>
        <strain>DSM 17132</strain>
    </source>
</reference>
<dbReference type="GO" id="GO:0004632">
    <property type="term" value="F:phosphopantothenate--cysteine ligase activity"/>
    <property type="evidence" value="ECO:0007669"/>
    <property type="project" value="UniProtKB-UniRule"/>
</dbReference>
<dbReference type="eggNOG" id="COG0452">
    <property type="taxonomic scope" value="Bacteria"/>
</dbReference>
<comment type="catalytic activity">
    <reaction evidence="3 4">
        <text>N-[(R)-4-phosphopantothenoyl]-L-cysteine + H(+) = (R)-4'-phosphopantetheine + CO2</text>
        <dbReference type="Rhea" id="RHEA:16793"/>
        <dbReference type="ChEBI" id="CHEBI:15378"/>
        <dbReference type="ChEBI" id="CHEBI:16526"/>
        <dbReference type="ChEBI" id="CHEBI:59458"/>
        <dbReference type="ChEBI" id="CHEBI:61723"/>
        <dbReference type="EC" id="4.1.1.36"/>
    </reaction>
</comment>
<dbReference type="GO" id="GO:0004633">
    <property type="term" value="F:phosphopantothenoylcysteine decarboxylase activity"/>
    <property type="evidence" value="ECO:0007669"/>
    <property type="project" value="UniProtKB-UniRule"/>
</dbReference>
<dbReference type="PANTHER" id="PTHR14359:SF6">
    <property type="entry name" value="PHOSPHOPANTOTHENOYLCYSTEINE DECARBOXYLASE"/>
    <property type="match status" value="1"/>
</dbReference>
<keyword evidence="3 4" id="KW-0288">FMN</keyword>
<dbReference type="Pfam" id="PF04127">
    <property type="entry name" value="DFP"/>
    <property type="match status" value="1"/>
</dbReference>
<dbReference type="KEGG" id="lby:Lbys_3395"/>
<dbReference type="SUPFAM" id="SSF102645">
    <property type="entry name" value="CoaB-like"/>
    <property type="match status" value="1"/>
</dbReference>
<evidence type="ECO:0000256" key="2">
    <source>
        <dbReference type="ARBA" id="ARBA00023239"/>
    </source>
</evidence>
<feature type="domain" description="Flavoprotein" evidence="5">
    <location>
        <begin position="6"/>
        <end position="177"/>
    </location>
</feature>
<proteinExistence type="inferred from homology"/>
<comment type="pathway">
    <text evidence="3 4">Cofactor biosynthesis; coenzyme A biosynthesis; CoA from (R)-pantothenate: step 3/5.</text>
</comment>
<evidence type="ECO:0000259" key="5">
    <source>
        <dbReference type="Pfam" id="PF02441"/>
    </source>
</evidence>
<dbReference type="GO" id="GO:0015941">
    <property type="term" value="P:pantothenate catabolic process"/>
    <property type="evidence" value="ECO:0007669"/>
    <property type="project" value="InterPro"/>
</dbReference>
<keyword evidence="3 4" id="KW-0285">Flavoprotein</keyword>
<dbReference type="GO" id="GO:0071513">
    <property type="term" value="C:phosphopantothenoylcysteine decarboxylase complex"/>
    <property type="evidence" value="ECO:0007669"/>
    <property type="project" value="TreeGrafter"/>
</dbReference>
<feature type="region of interest" description="Phosphopantothenoylcysteine decarboxylase" evidence="3">
    <location>
        <begin position="1"/>
        <end position="190"/>
    </location>
</feature>
<feature type="binding site" evidence="3">
    <location>
        <position position="279"/>
    </location>
    <ligand>
        <name>CTP</name>
        <dbReference type="ChEBI" id="CHEBI:37563"/>
    </ligand>
</feature>
<dbReference type="HOGENOM" id="CLU_033319_0_1_10"/>
<feature type="domain" description="DNA/pantothenate metabolism flavoprotein C-terminal" evidence="6">
    <location>
        <begin position="186"/>
        <end position="395"/>
    </location>
</feature>
<dbReference type="InterPro" id="IPR005252">
    <property type="entry name" value="CoaBC"/>
</dbReference>
<evidence type="ECO:0000313" key="8">
    <source>
        <dbReference type="Proteomes" id="UP000007435"/>
    </source>
</evidence>
<feature type="binding site" evidence="3">
    <location>
        <position position="289"/>
    </location>
    <ligand>
        <name>CTP</name>
        <dbReference type="ChEBI" id="CHEBI:37563"/>
    </ligand>
</feature>
<dbReference type="EC" id="4.1.1.36" evidence="3"/>
<dbReference type="EC" id="6.3.2.5" evidence="3"/>
<accession>E4RXU9</accession>
<sequence>MSLYQKKIVIGVTGSIAAYKIATLVRLLVKDKAEVRVVMTDSAQQFITPLTLSTLSGYPVEMAFTHPQTGEWANHVDLALWADRIIIAPASANTIAKCATGICDNFLQAVYLSARCPVIIAPAMDLDMYAHPSTQANLAILKSYGNEILEPNSGELASGLVGKGRMVEPEEIVEALKSSFLKDSRLEGKRVVITAGPTQEDIDPVRYISNHSSGKMGYELARAFSRGGAQVDLISGPVGLSEIQGINRISVRSAQEMYAAAFELHAQADIVIFSAAVADYKPAEVATQKMKKSEDDMYIDLVRTVDIAKELGQVKREGQIHVGFALETNDEFEHAQEKLHKKNFDIIVLNSLQDKGAGFRYDTNKVTLFTKDGQKQAYDLKSKEEVAMDIREAVLRYMNDL</sequence>
<reference evidence="7 8" key="2">
    <citation type="journal article" date="2011" name="Stand. Genomic Sci.">
        <title>Complete genome sequence of Leadbetterella byssophila type strain (4M15).</title>
        <authorList>
            <person name="Abt B."/>
            <person name="Teshima H."/>
            <person name="Lucas S."/>
            <person name="Lapidus A."/>
            <person name="Del Rio T.G."/>
            <person name="Nolan M."/>
            <person name="Tice H."/>
            <person name="Cheng J.F."/>
            <person name="Pitluck S."/>
            <person name="Liolios K."/>
            <person name="Pagani I."/>
            <person name="Ivanova N."/>
            <person name="Mavromatis K."/>
            <person name="Pati A."/>
            <person name="Tapia R."/>
            <person name="Han C."/>
            <person name="Goodwin L."/>
            <person name="Chen A."/>
            <person name="Palaniappan K."/>
            <person name="Land M."/>
            <person name="Hauser L."/>
            <person name="Chang Y.J."/>
            <person name="Jeffries C.D."/>
            <person name="Rohde M."/>
            <person name="Goker M."/>
            <person name="Tindall B.J."/>
            <person name="Detter J.C."/>
            <person name="Woyke T."/>
            <person name="Bristow J."/>
            <person name="Eisen J.A."/>
            <person name="Markowitz V."/>
            <person name="Hugenholtz P."/>
            <person name="Klenk H.P."/>
            <person name="Kyrpides N.C."/>
        </authorList>
    </citation>
    <scope>NUCLEOTIDE SEQUENCE [LARGE SCALE GENOMIC DNA]</scope>
    <source>
        <strain evidence="8">DSM 17132 / JCM 16389 / KACC 11308 / NBRC 106382 / 4M15</strain>
    </source>
</reference>
<dbReference type="GO" id="GO:0046872">
    <property type="term" value="F:metal ion binding"/>
    <property type="evidence" value="ECO:0007669"/>
    <property type="project" value="UniProtKB-KW"/>
</dbReference>
<keyword evidence="3 4" id="KW-0436">Ligase</keyword>
<comment type="cofactor">
    <cofactor evidence="3">
        <name>FMN</name>
        <dbReference type="ChEBI" id="CHEBI:58210"/>
    </cofactor>
    <text evidence="3">Binds 1 FMN per subunit.</text>
</comment>
<comment type="function">
    <text evidence="4">Catalyzes two steps in the biosynthesis of coenzyme A. In the first step cysteine is conjugated to 4'-phosphopantothenate to form 4-phosphopantothenoylcysteine, in the latter compound is decarboxylated to form 4'-phosphopantotheine.</text>
</comment>
<dbReference type="NCBIfam" id="TIGR00521">
    <property type="entry name" value="coaBC_dfp"/>
    <property type="match status" value="1"/>
</dbReference>